<evidence type="ECO:0000256" key="1">
    <source>
        <dbReference type="ARBA" id="ARBA00022737"/>
    </source>
</evidence>
<feature type="transmembrane region" description="Helical" evidence="3">
    <location>
        <begin position="324"/>
        <end position="343"/>
    </location>
</feature>
<proteinExistence type="predicted"/>
<feature type="signal peptide" evidence="4">
    <location>
        <begin position="1"/>
        <end position="22"/>
    </location>
</feature>
<dbReference type="Pfam" id="PF07679">
    <property type="entry name" value="I-set"/>
    <property type="match status" value="1"/>
</dbReference>
<feature type="domain" description="Ig-like" evidence="5">
    <location>
        <begin position="207"/>
        <end position="304"/>
    </location>
</feature>
<dbReference type="EMBL" id="JAIWYP010000001">
    <property type="protein sequence ID" value="KAH3877944.1"/>
    <property type="molecule type" value="Genomic_DNA"/>
</dbReference>
<dbReference type="InterPro" id="IPR036179">
    <property type="entry name" value="Ig-like_dom_sf"/>
</dbReference>
<dbReference type="PANTHER" id="PTHR44170">
    <property type="entry name" value="PROTEIN SIDEKICK"/>
    <property type="match status" value="1"/>
</dbReference>
<dbReference type="Pfam" id="PF13927">
    <property type="entry name" value="Ig_3"/>
    <property type="match status" value="1"/>
</dbReference>
<reference evidence="6" key="1">
    <citation type="journal article" date="2019" name="bioRxiv">
        <title>The Genome of the Zebra Mussel, Dreissena polymorpha: A Resource for Invasive Species Research.</title>
        <authorList>
            <person name="McCartney M.A."/>
            <person name="Auch B."/>
            <person name="Kono T."/>
            <person name="Mallez S."/>
            <person name="Zhang Y."/>
            <person name="Obille A."/>
            <person name="Becker A."/>
            <person name="Abrahante J.E."/>
            <person name="Garbe J."/>
            <person name="Badalamenti J.P."/>
            <person name="Herman A."/>
            <person name="Mangelson H."/>
            <person name="Liachko I."/>
            <person name="Sullivan S."/>
            <person name="Sone E.D."/>
            <person name="Koren S."/>
            <person name="Silverstein K.A.T."/>
            <person name="Beckman K.B."/>
            <person name="Gohl D.M."/>
        </authorList>
    </citation>
    <scope>NUCLEOTIDE SEQUENCE</scope>
    <source>
        <strain evidence="6">Duluth1</strain>
        <tissue evidence="6">Whole animal</tissue>
    </source>
</reference>
<dbReference type="InterPro" id="IPR013098">
    <property type="entry name" value="Ig_I-set"/>
</dbReference>
<dbReference type="PROSITE" id="PS50835">
    <property type="entry name" value="IG_LIKE"/>
    <property type="match status" value="3"/>
</dbReference>
<dbReference type="SMART" id="SM00408">
    <property type="entry name" value="IGc2"/>
    <property type="match status" value="3"/>
</dbReference>
<evidence type="ECO:0000313" key="6">
    <source>
        <dbReference type="EMBL" id="KAH3877944.1"/>
    </source>
</evidence>
<evidence type="ECO:0000256" key="3">
    <source>
        <dbReference type="SAM" id="Phobius"/>
    </source>
</evidence>
<gene>
    <name evidence="6" type="ORF">DPMN_001824</name>
</gene>
<comment type="caution">
    <text evidence="6">The sequence shown here is derived from an EMBL/GenBank/DDBJ whole genome shotgun (WGS) entry which is preliminary data.</text>
</comment>
<keyword evidence="3" id="KW-1133">Transmembrane helix</keyword>
<feature type="domain" description="Ig-like" evidence="5">
    <location>
        <begin position="116"/>
        <end position="202"/>
    </location>
</feature>
<protein>
    <recommendedName>
        <fullName evidence="5">Ig-like domain-containing protein</fullName>
    </recommendedName>
</protein>
<evidence type="ECO:0000256" key="4">
    <source>
        <dbReference type="SAM" id="SignalP"/>
    </source>
</evidence>
<dbReference type="InterPro" id="IPR013783">
    <property type="entry name" value="Ig-like_fold"/>
</dbReference>
<evidence type="ECO:0000313" key="7">
    <source>
        <dbReference type="Proteomes" id="UP000828390"/>
    </source>
</evidence>
<dbReference type="AlphaFoldDB" id="A0A9D4MLM9"/>
<dbReference type="PANTHER" id="PTHR44170:SF6">
    <property type="entry name" value="CONTACTIN"/>
    <property type="match status" value="1"/>
</dbReference>
<dbReference type="GO" id="GO:0016020">
    <property type="term" value="C:membrane"/>
    <property type="evidence" value="ECO:0007669"/>
    <property type="project" value="UniProtKB-SubCell"/>
</dbReference>
<dbReference type="InterPro" id="IPR013106">
    <property type="entry name" value="Ig_V-set"/>
</dbReference>
<evidence type="ECO:0000259" key="5">
    <source>
        <dbReference type="PROSITE" id="PS50835"/>
    </source>
</evidence>
<keyword evidence="3" id="KW-0812">Transmembrane</keyword>
<keyword evidence="2" id="KW-1015">Disulfide bond</keyword>
<dbReference type="SMART" id="SM00409">
    <property type="entry name" value="IG"/>
    <property type="match status" value="3"/>
</dbReference>
<dbReference type="InterPro" id="IPR003598">
    <property type="entry name" value="Ig_sub2"/>
</dbReference>
<dbReference type="InterPro" id="IPR003599">
    <property type="entry name" value="Ig_sub"/>
</dbReference>
<dbReference type="InterPro" id="IPR007110">
    <property type="entry name" value="Ig-like_dom"/>
</dbReference>
<dbReference type="CDD" id="cd00096">
    <property type="entry name" value="Ig"/>
    <property type="match status" value="1"/>
</dbReference>
<reference evidence="6" key="2">
    <citation type="submission" date="2020-11" db="EMBL/GenBank/DDBJ databases">
        <authorList>
            <person name="McCartney M.A."/>
            <person name="Auch B."/>
            <person name="Kono T."/>
            <person name="Mallez S."/>
            <person name="Becker A."/>
            <person name="Gohl D.M."/>
            <person name="Silverstein K.A.T."/>
            <person name="Koren S."/>
            <person name="Bechman K.B."/>
            <person name="Herman A."/>
            <person name="Abrahante J.E."/>
            <person name="Garbe J."/>
        </authorList>
    </citation>
    <scope>NUCLEOTIDE SEQUENCE</scope>
    <source>
        <strain evidence="6">Duluth1</strain>
        <tissue evidence="6">Whole animal</tissue>
    </source>
</reference>
<name>A0A9D4MLM9_DREPO</name>
<dbReference type="GO" id="GO:0098609">
    <property type="term" value="P:cell-cell adhesion"/>
    <property type="evidence" value="ECO:0007669"/>
    <property type="project" value="TreeGrafter"/>
</dbReference>
<keyword evidence="1" id="KW-0677">Repeat</keyword>
<dbReference type="SUPFAM" id="SSF48726">
    <property type="entry name" value="Immunoglobulin"/>
    <property type="match status" value="3"/>
</dbReference>
<keyword evidence="7" id="KW-1185">Reference proteome</keyword>
<dbReference type="Gene3D" id="2.60.40.10">
    <property type="entry name" value="Immunoglobulins"/>
    <property type="match status" value="4"/>
</dbReference>
<feature type="domain" description="Ig-like" evidence="5">
    <location>
        <begin position="27"/>
        <end position="111"/>
    </location>
</feature>
<sequence>MDELMKLLGTIVLAAFLRTAWNGDAYMACVVDNRPVDSQVQWLVQNYNTGTNIPISTDTDTQNAFKYQIDKPAANNWRLKIQNIQESDMALYICRVQLGGQQNANDSRMIYVVQKPQIVDIFTSSDTTKQEGDRVELRCNASGIPTPMITWHMAGGGILPTGGREWTSPTIIIPRVTREHRGDYKCIAKNEAGEDVRRIYLSVKFAPSVTVHQYRKQVFQAPGYSRTLTCEAKGHPVPSEAEILWFKGGSSLVDSNKFIKESYFGSNYVMMKLTVRDITEADYGDYKCYAENSQGNGENTVTLSRSDKFVDDRELFRESSGGSIIVFSITTLVMLLGTALLHLC</sequence>
<evidence type="ECO:0000256" key="2">
    <source>
        <dbReference type="ARBA" id="ARBA00023157"/>
    </source>
</evidence>
<organism evidence="6 7">
    <name type="scientific">Dreissena polymorpha</name>
    <name type="common">Zebra mussel</name>
    <name type="synonym">Mytilus polymorpha</name>
    <dbReference type="NCBI Taxonomy" id="45954"/>
    <lineage>
        <taxon>Eukaryota</taxon>
        <taxon>Metazoa</taxon>
        <taxon>Spiralia</taxon>
        <taxon>Lophotrochozoa</taxon>
        <taxon>Mollusca</taxon>
        <taxon>Bivalvia</taxon>
        <taxon>Autobranchia</taxon>
        <taxon>Heteroconchia</taxon>
        <taxon>Euheterodonta</taxon>
        <taxon>Imparidentia</taxon>
        <taxon>Neoheterodontei</taxon>
        <taxon>Myida</taxon>
        <taxon>Dreissenoidea</taxon>
        <taxon>Dreissenidae</taxon>
        <taxon>Dreissena</taxon>
    </lineage>
</organism>
<dbReference type="Pfam" id="PF07686">
    <property type="entry name" value="V-set"/>
    <property type="match status" value="1"/>
</dbReference>
<keyword evidence="4" id="KW-0732">Signal</keyword>
<feature type="chain" id="PRO_5038542120" description="Ig-like domain-containing protein" evidence="4">
    <location>
        <begin position="23"/>
        <end position="344"/>
    </location>
</feature>
<keyword evidence="3" id="KW-0472">Membrane</keyword>
<accession>A0A9D4MLM9</accession>
<dbReference type="Proteomes" id="UP000828390">
    <property type="component" value="Unassembled WGS sequence"/>
</dbReference>